<feature type="transmembrane region" description="Helical" evidence="3">
    <location>
        <begin position="195"/>
        <end position="214"/>
    </location>
</feature>
<evidence type="ECO:0000256" key="3">
    <source>
        <dbReference type="SAM" id="Phobius"/>
    </source>
</evidence>
<comment type="catalytic activity">
    <reaction evidence="2">
        <text>2 GTP = 3',3'-c-di-GMP + 2 diphosphate</text>
        <dbReference type="Rhea" id="RHEA:24898"/>
        <dbReference type="ChEBI" id="CHEBI:33019"/>
        <dbReference type="ChEBI" id="CHEBI:37565"/>
        <dbReference type="ChEBI" id="CHEBI:58805"/>
        <dbReference type="EC" id="2.7.7.65"/>
    </reaction>
</comment>
<feature type="transmembrane region" description="Helical" evidence="3">
    <location>
        <begin position="157"/>
        <end position="180"/>
    </location>
</feature>
<dbReference type="AlphaFoldDB" id="A0A454JFL3"/>
<feature type="transmembrane region" description="Helical" evidence="3">
    <location>
        <begin position="38"/>
        <end position="57"/>
    </location>
</feature>
<organism evidence="5 6">
    <name type="scientific">Aquitalea palustris</name>
    <dbReference type="NCBI Taxonomy" id="2480983"/>
    <lineage>
        <taxon>Bacteria</taxon>
        <taxon>Pseudomonadati</taxon>
        <taxon>Pseudomonadota</taxon>
        <taxon>Betaproteobacteria</taxon>
        <taxon>Neisseriales</taxon>
        <taxon>Chromobacteriaceae</taxon>
        <taxon>Aquitalea</taxon>
    </lineage>
</organism>
<evidence type="ECO:0000256" key="1">
    <source>
        <dbReference type="ARBA" id="ARBA00012528"/>
    </source>
</evidence>
<accession>A0A454JFL3</accession>
<dbReference type="PANTHER" id="PTHR45138:SF9">
    <property type="entry name" value="DIGUANYLATE CYCLASE DGCM-RELATED"/>
    <property type="match status" value="1"/>
</dbReference>
<feature type="transmembrane region" description="Helical" evidence="3">
    <location>
        <begin position="124"/>
        <end position="145"/>
    </location>
</feature>
<feature type="transmembrane region" description="Helical" evidence="3">
    <location>
        <begin position="63"/>
        <end position="88"/>
    </location>
</feature>
<dbReference type="FunFam" id="3.30.70.270:FF:000001">
    <property type="entry name" value="Diguanylate cyclase domain protein"/>
    <property type="match status" value="1"/>
</dbReference>
<evidence type="ECO:0000256" key="2">
    <source>
        <dbReference type="ARBA" id="ARBA00034247"/>
    </source>
</evidence>
<dbReference type="GO" id="GO:0005886">
    <property type="term" value="C:plasma membrane"/>
    <property type="evidence" value="ECO:0007669"/>
    <property type="project" value="TreeGrafter"/>
</dbReference>
<dbReference type="SUPFAM" id="SSF55073">
    <property type="entry name" value="Nucleotide cyclase"/>
    <property type="match status" value="1"/>
</dbReference>
<dbReference type="InterPro" id="IPR043128">
    <property type="entry name" value="Rev_trsase/Diguanyl_cyclase"/>
</dbReference>
<dbReference type="PROSITE" id="PS50887">
    <property type="entry name" value="GGDEF"/>
    <property type="match status" value="1"/>
</dbReference>
<evidence type="ECO:0000259" key="4">
    <source>
        <dbReference type="PROSITE" id="PS50887"/>
    </source>
</evidence>
<dbReference type="CDD" id="cd01949">
    <property type="entry name" value="GGDEF"/>
    <property type="match status" value="1"/>
</dbReference>
<evidence type="ECO:0000313" key="6">
    <source>
        <dbReference type="Proteomes" id="UP000274139"/>
    </source>
</evidence>
<dbReference type="GO" id="GO:1902201">
    <property type="term" value="P:negative regulation of bacterial-type flagellum-dependent cell motility"/>
    <property type="evidence" value="ECO:0007669"/>
    <property type="project" value="TreeGrafter"/>
</dbReference>
<dbReference type="Pfam" id="PF00990">
    <property type="entry name" value="GGDEF"/>
    <property type="match status" value="1"/>
</dbReference>
<dbReference type="EMBL" id="RFAR01000065">
    <property type="protein sequence ID" value="RMC94555.1"/>
    <property type="molecule type" value="Genomic_DNA"/>
</dbReference>
<keyword evidence="3" id="KW-0812">Transmembrane</keyword>
<dbReference type="InterPro" id="IPR050469">
    <property type="entry name" value="Diguanylate_Cyclase"/>
</dbReference>
<dbReference type="Gene3D" id="3.30.70.270">
    <property type="match status" value="1"/>
</dbReference>
<gene>
    <name evidence="5" type="ORF">EAY64_15295</name>
</gene>
<dbReference type="OrthoDB" id="9813903at2"/>
<comment type="caution">
    <text evidence="5">The sequence shown here is derived from an EMBL/GenBank/DDBJ whole genome shotgun (WGS) entry which is preliminary data.</text>
</comment>
<evidence type="ECO:0000313" key="5">
    <source>
        <dbReference type="EMBL" id="RMC94555.1"/>
    </source>
</evidence>
<protein>
    <recommendedName>
        <fullName evidence="1">diguanylate cyclase</fullName>
        <ecNumber evidence="1">2.7.7.65</ecNumber>
    </recommendedName>
</protein>
<feature type="transmembrane region" description="Helical" evidence="3">
    <location>
        <begin position="100"/>
        <end position="118"/>
    </location>
</feature>
<dbReference type="GO" id="GO:0043709">
    <property type="term" value="P:cell adhesion involved in single-species biofilm formation"/>
    <property type="evidence" value="ECO:0007669"/>
    <property type="project" value="TreeGrafter"/>
</dbReference>
<keyword evidence="3" id="KW-0472">Membrane</keyword>
<feature type="domain" description="GGDEF" evidence="4">
    <location>
        <begin position="253"/>
        <end position="391"/>
    </location>
</feature>
<dbReference type="EC" id="2.7.7.65" evidence="1"/>
<proteinExistence type="predicted"/>
<keyword evidence="3" id="KW-1133">Transmembrane helix</keyword>
<sequence>MQVSGEYVESIATLCIFFTFSSILSALLHRQKRSKTSLLAGFANVCMIAGALVIIARNQLPEHLVFVLTNFCFEASLYCSFLAMLYFHQLQQRHRRKQRLLSLLWLGSILLLTLFPTLTTHYNYRMLCILPYYICLFGMMSWLAARQPSSSRPLSQSICIYLAMLGAACSLLRLLLAWSIDSPFPQADDSHRQTLLMNVTAVCLFGLALTLIFWEFENGTRDLQTLADIDSLTGLPNRRSFLQQCRQRLQQGQQGSLLIFDIDHFKQINDRYGHLAGDRVLRQLGEHLRGLARRDDLLCRYGGEEFCLLLQNADTEQAGRLAERLRSSISTLQFAVAPQHTLQITISIGGVALNLNTATAQLPLEQWLEQADRQLYQAKNQGRNRAIIAGMTA</sequence>
<feature type="transmembrane region" description="Helical" evidence="3">
    <location>
        <begin position="6"/>
        <end position="26"/>
    </location>
</feature>
<keyword evidence="6" id="KW-1185">Reference proteome</keyword>
<dbReference type="GO" id="GO:0052621">
    <property type="term" value="F:diguanylate cyclase activity"/>
    <property type="evidence" value="ECO:0007669"/>
    <property type="project" value="UniProtKB-EC"/>
</dbReference>
<dbReference type="InterPro" id="IPR000160">
    <property type="entry name" value="GGDEF_dom"/>
</dbReference>
<dbReference type="SMART" id="SM00267">
    <property type="entry name" value="GGDEF"/>
    <property type="match status" value="1"/>
</dbReference>
<dbReference type="RefSeq" id="WP_103525609.1">
    <property type="nucleotide sequence ID" value="NZ_JAIZDC010000001.1"/>
</dbReference>
<reference evidence="5 6" key="1">
    <citation type="submission" date="2018-10" db="EMBL/GenBank/DDBJ databases">
        <title>Draft genome sequence of Aquitalea MWU14-2217 isolated from a wild cranberry bog in Provincetown, Massachusetts.</title>
        <authorList>
            <person name="Ebadzadsahrai G."/>
            <person name="Soby S."/>
        </authorList>
    </citation>
    <scope>NUCLEOTIDE SEQUENCE [LARGE SCALE GENOMIC DNA]</scope>
    <source>
        <strain evidence="5 6">MWU14-2217</strain>
    </source>
</reference>
<dbReference type="NCBIfam" id="TIGR00254">
    <property type="entry name" value="GGDEF"/>
    <property type="match status" value="1"/>
</dbReference>
<dbReference type="InterPro" id="IPR029787">
    <property type="entry name" value="Nucleotide_cyclase"/>
</dbReference>
<dbReference type="Proteomes" id="UP000274139">
    <property type="component" value="Unassembled WGS sequence"/>
</dbReference>
<name>A0A454JFL3_9NEIS</name>
<dbReference type="PANTHER" id="PTHR45138">
    <property type="entry name" value="REGULATORY COMPONENTS OF SENSORY TRANSDUCTION SYSTEM"/>
    <property type="match status" value="1"/>
</dbReference>